<name>A0A9D1ZPW4_9LACO</name>
<protein>
    <recommendedName>
        <fullName evidence="3">WxL domain-containing protein</fullName>
    </recommendedName>
</protein>
<accession>A0A9D1ZPW4</accession>
<reference evidence="1" key="1">
    <citation type="journal article" date="2021" name="PeerJ">
        <title>Extensive microbial diversity within the chicken gut microbiome revealed by metagenomics and culture.</title>
        <authorList>
            <person name="Gilroy R."/>
            <person name="Ravi A."/>
            <person name="Getino M."/>
            <person name="Pursley I."/>
            <person name="Horton D.L."/>
            <person name="Alikhan N.F."/>
            <person name="Baker D."/>
            <person name="Gharbi K."/>
            <person name="Hall N."/>
            <person name="Watson M."/>
            <person name="Adriaenssens E.M."/>
            <person name="Foster-Nyarko E."/>
            <person name="Jarju S."/>
            <person name="Secka A."/>
            <person name="Antonio M."/>
            <person name="Oren A."/>
            <person name="Chaudhuri R.R."/>
            <person name="La Ragione R."/>
            <person name="Hildebrand F."/>
            <person name="Pallen M.J."/>
        </authorList>
    </citation>
    <scope>NUCLEOTIDE SEQUENCE</scope>
    <source>
        <strain evidence="1">3204</strain>
    </source>
</reference>
<dbReference type="Proteomes" id="UP000824013">
    <property type="component" value="Unassembled WGS sequence"/>
</dbReference>
<comment type="caution">
    <text evidence="1">The sequence shown here is derived from an EMBL/GenBank/DDBJ whole genome shotgun (WGS) entry which is preliminary data.</text>
</comment>
<reference evidence="1" key="2">
    <citation type="submission" date="2021-04" db="EMBL/GenBank/DDBJ databases">
        <authorList>
            <person name="Gilroy R."/>
        </authorList>
    </citation>
    <scope>NUCLEOTIDE SEQUENCE</scope>
    <source>
        <strain evidence="1">3204</strain>
    </source>
</reference>
<dbReference type="AlphaFoldDB" id="A0A9D1ZPW4"/>
<dbReference type="EMBL" id="DXCM01000086">
    <property type="protein sequence ID" value="HIY93520.1"/>
    <property type="molecule type" value="Genomic_DNA"/>
</dbReference>
<dbReference type="Gene3D" id="2.60.120.200">
    <property type="match status" value="1"/>
</dbReference>
<proteinExistence type="predicted"/>
<evidence type="ECO:0008006" key="3">
    <source>
        <dbReference type="Google" id="ProtNLM"/>
    </source>
</evidence>
<sequence length="765" mass="81817">MMMKQRTLFILLTSFLIIIISTLFTIPVHADSAYDKAVSTAPQGINMSNGRFAMPVTAADGTVYNPGVSSKVLAPNSDGTSIVQIVNGGSQAGGIWGDPDKQNYISTDKKQTLSMWMVMTNYKDATNKGDGLAFVLQNDSRGTNAISSYRDSINVGETLGVWGSDVNPTTSDASTLSAQAIQNSWALEFDPFPNITKFSSNAETAYNQLMNSDPSSSFDDGDNGDTYSHIASGFPAQASTYNPVAISYKPTVFSSAKKAYYYTMNHSFPGSKGDDDLLVPDIMNTNNWIHLTITVDFPNKLITYHYNDKNLDGSPITSSKNIAGVVKLSDADVNGTGRFGKIKDNRLLYGFTGSTGTSAENGLVIFEQIPSFVESSNSFNFVDTSRNDKALTSAKDYAYSGDNLKLNYNLHYDDGNEDWDSIESTINLPQNVTYKADGDGNIGQLTVGSDTVKIPASDIKTTNGISTLTYTLPKSLSSTDPSATITIYGTANKVTSNTTVAAQHAKYVGTNSISDGYSPIFTIKQPDLNLTSTTDNPLKLKKNQDANIVGNVAYADTSKTVTNANMTVHTILNNGTEKTFSMSSSDPVGQLKATISKDDLLPDNTLQVYITDNNGGVSNELTFNITVAGGTVSISQYPINGYFKSVNGSTSKNQLLGRTGDWGLAVSDTRGSGNSWRLTANASKLVKTGTTTDFNGDVVFKSGGTINSIEGNDVQIASGTTLNDNSVTDINKQWSDSSGILLEASGDNSAGTYKGTIVWTLDDSM</sequence>
<evidence type="ECO:0000313" key="2">
    <source>
        <dbReference type="Proteomes" id="UP000824013"/>
    </source>
</evidence>
<evidence type="ECO:0000313" key="1">
    <source>
        <dbReference type="EMBL" id="HIY93520.1"/>
    </source>
</evidence>
<organism evidence="1 2">
    <name type="scientific">Candidatus Companilactobacillus pullicola</name>
    <dbReference type="NCBI Taxonomy" id="2838523"/>
    <lineage>
        <taxon>Bacteria</taxon>
        <taxon>Bacillati</taxon>
        <taxon>Bacillota</taxon>
        <taxon>Bacilli</taxon>
        <taxon>Lactobacillales</taxon>
        <taxon>Lactobacillaceae</taxon>
        <taxon>Companilactobacillus</taxon>
    </lineage>
</organism>
<gene>
    <name evidence="1" type="ORF">H9820_11370</name>
</gene>